<protein>
    <submittedName>
        <fullName evidence="3">Uncharacterized protein</fullName>
    </submittedName>
</protein>
<keyword evidence="4" id="KW-1185">Reference proteome</keyword>
<gene>
    <name evidence="3" type="ORF">PVL29_010183</name>
</gene>
<proteinExistence type="predicted"/>
<feature type="region of interest" description="Disordered" evidence="2">
    <location>
        <begin position="575"/>
        <end position="609"/>
    </location>
</feature>
<organism evidence="3 4">
    <name type="scientific">Vitis rotundifolia</name>
    <name type="common">Muscadine grape</name>
    <dbReference type="NCBI Taxonomy" id="103349"/>
    <lineage>
        <taxon>Eukaryota</taxon>
        <taxon>Viridiplantae</taxon>
        <taxon>Streptophyta</taxon>
        <taxon>Embryophyta</taxon>
        <taxon>Tracheophyta</taxon>
        <taxon>Spermatophyta</taxon>
        <taxon>Magnoliopsida</taxon>
        <taxon>eudicotyledons</taxon>
        <taxon>Gunneridae</taxon>
        <taxon>Pentapetalae</taxon>
        <taxon>rosids</taxon>
        <taxon>Vitales</taxon>
        <taxon>Vitaceae</taxon>
        <taxon>Viteae</taxon>
        <taxon>Vitis</taxon>
    </lineage>
</organism>
<feature type="coiled-coil region" evidence="1">
    <location>
        <begin position="350"/>
        <end position="402"/>
    </location>
</feature>
<accession>A0AA38ZSU7</accession>
<comment type="caution">
    <text evidence="3">The sequence shown here is derived from an EMBL/GenBank/DDBJ whole genome shotgun (WGS) entry which is preliminary data.</text>
</comment>
<dbReference type="EMBL" id="JARBHA010000008">
    <property type="protein sequence ID" value="KAJ9694577.1"/>
    <property type="molecule type" value="Genomic_DNA"/>
</dbReference>
<feature type="region of interest" description="Disordered" evidence="2">
    <location>
        <begin position="634"/>
        <end position="659"/>
    </location>
</feature>
<dbReference type="Proteomes" id="UP001168098">
    <property type="component" value="Unassembled WGS sequence"/>
</dbReference>
<sequence length="659" mass="74813">MSWFRSAMHKAVEAGGNTNLTRTVRNYADSVVHQAGFAVAEGAKLLQDRIGMQNIKSFRHTSRNLEEVSVSCRGLERIQLLRRWLVALKEIERILGNYYDGNEEDLVQNDTPVESKDSPGKPTLIMYYDPDLGDEPVNFRDVFLHSQALEGITLSMILEAPKDEEVSLLLELFGLCLTGGKEVHNAIISSIQDLAQVFSNYEDEVLVKREELLQYAQDAIAGLKVNADIVRIDAEYSSAQKKLDRMKASQQPSNEGNDKSSQESTVATREALKEALAQISLCSQVEALLLKKKSLRNGDPPEVHAEKVNKLKILSESLISSTSKAEKRILDNRYQKEDALNFRVAKDTEINQLEKELTLEIGALERQRNEFEAELKKVNESLAAARARLHNAREESEQFAEASNQIVIHLKAREDELSRSLASCRVEADVVATWINFLEDTWTLQRAYTAQNENQVRDDLEKYGDYVLNLVIHLLSAYKEELEPSVSRVKKLVQNLSGGSAIIPSMGDENSKAMNPRKNLEEEYLDCEAKFITTFSVVVSMKKQYYAQNEDLPRKDDQKVQELFDALEKMKDEFESIERPTLEIETPTRRSSQPPSLETPQKNPSGYLKHVMPEYKSIKRDKALDREAELLELESEFGESSRDPSSDEISDWVCDELER</sequence>
<evidence type="ECO:0000313" key="4">
    <source>
        <dbReference type="Proteomes" id="UP001168098"/>
    </source>
</evidence>
<keyword evidence="1" id="KW-0175">Coiled coil</keyword>
<feature type="compositionally biased region" description="Polar residues" evidence="2">
    <location>
        <begin position="589"/>
        <end position="604"/>
    </location>
</feature>
<name>A0AA38ZSU7_VITRO</name>
<evidence type="ECO:0000313" key="3">
    <source>
        <dbReference type="EMBL" id="KAJ9694577.1"/>
    </source>
</evidence>
<evidence type="ECO:0000256" key="1">
    <source>
        <dbReference type="SAM" id="Coils"/>
    </source>
</evidence>
<reference evidence="3 4" key="1">
    <citation type="journal article" date="2023" name="BMC Biotechnol.">
        <title>Vitis rotundifolia cv Carlos genome sequencing.</title>
        <authorList>
            <person name="Huff M."/>
            <person name="Hulse-Kemp A."/>
            <person name="Scheffler B."/>
            <person name="Youngblood R."/>
            <person name="Simpson S."/>
            <person name="Babiker E."/>
            <person name="Staton M."/>
        </authorList>
    </citation>
    <scope>NUCLEOTIDE SEQUENCE [LARGE SCALE GENOMIC DNA]</scope>
    <source>
        <tissue evidence="3">Leaf</tissue>
    </source>
</reference>
<dbReference type="PANTHER" id="PTHR34121">
    <property type="entry name" value="MYOSIN-11"/>
    <property type="match status" value="1"/>
</dbReference>
<feature type="region of interest" description="Disordered" evidence="2">
    <location>
        <begin position="243"/>
        <end position="267"/>
    </location>
</feature>
<feature type="compositionally biased region" description="Acidic residues" evidence="2">
    <location>
        <begin position="646"/>
        <end position="659"/>
    </location>
</feature>
<evidence type="ECO:0000256" key="2">
    <source>
        <dbReference type="SAM" id="MobiDB-lite"/>
    </source>
</evidence>
<feature type="compositionally biased region" description="Basic and acidic residues" evidence="2">
    <location>
        <begin position="575"/>
        <end position="588"/>
    </location>
</feature>
<dbReference type="PANTHER" id="PTHR34121:SF5">
    <property type="entry name" value="CENTROSOMAL PROTEIN OF 135 KDA-LIKE PROTEIN"/>
    <property type="match status" value="1"/>
</dbReference>
<dbReference type="AlphaFoldDB" id="A0AA38ZSU7"/>